<dbReference type="Gene3D" id="3.60.10.10">
    <property type="entry name" value="Endonuclease/exonuclease/phosphatase"/>
    <property type="match status" value="1"/>
</dbReference>
<dbReference type="VEuPathDB" id="ToxoDB:BESB_068960"/>
<feature type="compositionally biased region" description="Low complexity" evidence="9">
    <location>
        <begin position="182"/>
        <end position="202"/>
    </location>
</feature>
<dbReference type="Pfam" id="PF03372">
    <property type="entry name" value="Exo_endo_phos"/>
    <property type="match status" value="1"/>
</dbReference>
<feature type="active site" description="Proton acceptor" evidence="5">
    <location>
        <position position="551"/>
    </location>
</feature>
<feature type="region of interest" description="Disordered" evidence="9">
    <location>
        <begin position="136"/>
        <end position="230"/>
    </location>
</feature>
<dbReference type="GO" id="GO:0008311">
    <property type="term" value="F:double-stranded DNA 3'-5' DNA exonuclease activity"/>
    <property type="evidence" value="ECO:0007669"/>
    <property type="project" value="TreeGrafter"/>
</dbReference>
<keyword evidence="8" id="KW-0227">DNA damage</keyword>
<keyword evidence="3" id="KW-0378">Hydrolase</keyword>
<feature type="active site" evidence="5">
    <location>
        <position position="384"/>
    </location>
</feature>
<keyword evidence="2 6" id="KW-0479">Metal-binding</keyword>
<evidence type="ECO:0000256" key="6">
    <source>
        <dbReference type="PIRSR" id="PIRSR604808-2"/>
    </source>
</evidence>
<keyword evidence="12" id="KW-1185">Reference proteome</keyword>
<dbReference type="InterPro" id="IPR004808">
    <property type="entry name" value="AP_endonuc_1"/>
</dbReference>
<keyword evidence="6" id="KW-0464">Manganese</keyword>
<dbReference type="InterPro" id="IPR005135">
    <property type="entry name" value="Endo/exonuclease/phosphatase"/>
</dbReference>
<evidence type="ECO:0000256" key="8">
    <source>
        <dbReference type="RuleBase" id="RU362131"/>
    </source>
</evidence>
<dbReference type="GO" id="GO:0005634">
    <property type="term" value="C:nucleus"/>
    <property type="evidence" value="ECO:0007669"/>
    <property type="project" value="TreeGrafter"/>
</dbReference>
<feature type="compositionally biased region" description="Low complexity" evidence="9">
    <location>
        <begin position="139"/>
        <end position="163"/>
    </location>
</feature>
<dbReference type="InterPro" id="IPR036691">
    <property type="entry name" value="Endo/exonu/phosph_ase_sf"/>
</dbReference>
<feature type="compositionally biased region" description="Basic and acidic residues" evidence="9">
    <location>
        <begin position="286"/>
        <end position="302"/>
    </location>
</feature>
<proteinExistence type="inferred from homology"/>
<evidence type="ECO:0000259" key="10">
    <source>
        <dbReference type="Pfam" id="PF03372"/>
    </source>
</evidence>
<feature type="compositionally biased region" description="Basic and acidic residues" evidence="9">
    <location>
        <begin position="620"/>
        <end position="631"/>
    </location>
</feature>
<keyword evidence="11" id="KW-0269">Exonuclease</keyword>
<comment type="cofactor">
    <cofactor evidence="6 8">
        <name>Mg(2+)</name>
        <dbReference type="ChEBI" id="CHEBI:18420"/>
    </cofactor>
    <cofactor evidence="6 8">
        <name>Mn(2+)</name>
        <dbReference type="ChEBI" id="CHEBI:29035"/>
    </cofactor>
    <text evidence="6 8">Probably binds two magnesium or manganese ions per subunit.</text>
</comment>
<sequence>MRPLGFFFPSLVHVCSTPCRALALQEKPDVWVHVCSRRCNEFQSFLHPRSGASLGAPILLSRSLAAPVPRLSTSCLSERSFSSLSPRRSLPQLRPISCGGCTFAADYPESSSAPPPLAPRFSSKFSVDPAFAPRGYPHASRSTSSLPAPLPASAAPHATSCAAEPERPLKRRRRTKMSAEGTPAAPTASSLASPLSAASASAVPQPESVAGKQETTCDAGEQPAKRKLEKRSAPLSIVTWNVNSLAARMRDPRQWFFFSRFLQTTEPDILCFQEVKLAAHGPPGAKRGDGMPRDHSRIKSSDKVSSVEAKEISETLGALLPHHKLLISLADWRYSGQMMFIKKDIQVRSVRYNLCLGEWPAQQHDPEGRVILAEFDPFCVLATYSPNNGGTQKSFQRRRLWDERMREFVTRLKKPLIWVGDLNCAPEDIDLSDPERFRSVIHENDDGTIDPENIGQAGCTDAERRRFREILEAGDLVDAFRGLHPRTEPPPLESAEYSWRGFGGTGPRGMLRGLGMRLDHIVLTKPLMEAVELVRICGAGKSKSNFFGSDHCPVLVRLKEREVAELPAVYSETLCASATPPAAKKRREGALAGFFEKKRREQQKQPEKASEAIVVSDSSDSERRSEATKAV</sequence>
<feature type="binding site" evidence="6">
    <location>
        <position position="241"/>
    </location>
    <ligand>
        <name>Mg(2+)</name>
        <dbReference type="ChEBI" id="CHEBI:18420"/>
        <label>1</label>
    </ligand>
</feature>
<dbReference type="PANTHER" id="PTHR22748:SF6">
    <property type="entry name" value="DNA-(APURINIC OR APYRIMIDINIC SITE) ENDONUCLEASE"/>
    <property type="match status" value="1"/>
</dbReference>
<reference evidence="11 12" key="1">
    <citation type="submission" date="2017-09" db="EMBL/GenBank/DDBJ databases">
        <title>Genome sequencing of Besnoitia besnoiti strain Bb-Ger1.</title>
        <authorList>
            <person name="Schares G."/>
            <person name="Venepally P."/>
            <person name="Lorenzi H.A."/>
        </authorList>
    </citation>
    <scope>NUCLEOTIDE SEQUENCE [LARGE SCALE GENOMIC DNA]</scope>
    <source>
        <strain evidence="11 12">Bb-Ger1</strain>
    </source>
</reference>
<dbReference type="GeneID" id="40311822"/>
<name>A0A2A9MGS6_BESBE</name>
<dbReference type="GO" id="GO:0008081">
    <property type="term" value="F:phosphoric diester hydrolase activity"/>
    <property type="evidence" value="ECO:0007669"/>
    <property type="project" value="TreeGrafter"/>
</dbReference>
<feature type="binding site" evidence="6">
    <location>
        <position position="551"/>
    </location>
    <ligand>
        <name>Mg(2+)</name>
        <dbReference type="ChEBI" id="CHEBI:18420"/>
        <label>1</label>
    </ligand>
</feature>
<feature type="active site" description="Proton donor/acceptor" evidence="5">
    <location>
        <position position="421"/>
    </location>
</feature>
<feature type="binding site" evidence="6">
    <location>
        <position position="274"/>
    </location>
    <ligand>
        <name>Mg(2+)</name>
        <dbReference type="ChEBI" id="CHEBI:18420"/>
        <label>1</label>
    </ligand>
</feature>
<dbReference type="AlphaFoldDB" id="A0A2A9MGS6"/>
<dbReference type="EC" id="3.1.-.-" evidence="8"/>
<feature type="site" description="Transition state stabilizer" evidence="7">
    <location>
        <position position="423"/>
    </location>
</feature>
<evidence type="ECO:0000313" key="11">
    <source>
        <dbReference type="EMBL" id="PFH34863.1"/>
    </source>
</evidence>
<evidence type="ECO:0000256" key="5">
    <source>
        <dbReference type="PIRSR" id="PIRSR604808-1"/>
    </source>
</evidence>
<dbReference type="GO" id="GO:0006284">
    <property type="term" value="P:base-excision repair"/>
    <property type="evidence" value="ECO:0007669"/>
    <property type="project" value="TreeGrafter"/>
</dbReference>
<dbReference type="OrthoDB" id="498125at2759"/>
<keyword evidence="8" id="KW-0234">DNA repair</keyword>
<comment type="similarity">
    <text evidence="1 8">Belongs to the DNA repair enzymes AP/ExoA family.</text>
</comment>
<feature type="site" description="Interaction with DNA substrate" evidence="7">
    <location>
        <position position="551"/>
    </location>
</feature>
<dbReference type="GO" id="GO:0046872">
    <property type="term" value="F:metal ion binding"/>
    <property type="evidence" value="ECO:0007669"/>
    <property type="project" value="UniProtKB-KW"/>
</dbReference>
<keyword evidence="4 6" id="KW-0460">Magnesium</keyword>
<feature type="binding site" evidence="6">
    <location>
        <position position="421"/>
    </location>
    <ligand>
        <name>Mg(2+)</name>
        <dbReference type="ChEBI" id="CHEBI:18420"/>
        <label>1</label>
    </ligand>
</feature>
<dbReference type="CDD" id="cd09087">
    <property type="entry name" value="Ape1-like_AP-endo"/>
    <property type="match status" value="1"/>
</dbReference>
<dbReference type="GO" id="GO:0003906">
    <property type="term" value="F:DNA-(apurinic or apyrimidinic site) endonuclease activity"/>
    <property type="evidence" value="ECO:0007669"/>
    <property type="project" value="TreeGrafter"/>
</dbReference>
<dbReference type="SUPFAM" id="SSF56219">
    <property type="entry name" value="DNase I-like"/>
    <property type="match status" value="1"/>
</dbReference>
<dbReference type="STRING" id="94643.A0A2A9MGS6"/>
<dbReference type="RefSeq" id="XP_029218872.1">
    <property type="nucleotide sequence ID" value="XM_029365289.1"/>
</dbReference>
<feature type="region of interest" description="Disordered" evidence="9">
    <location>
        <begin position="282"/>
        <end position="304"/>
    </location>
</feature>
<feature type="region of interest" description="Disordered" evidence="9">
    <location>
        <begin position="595"/>
        <end position="631"/>
    </location>
</feature>
<protein>
    <recommendedName>
        <fullName evidence="8">DNA-(apurinic or apyrimidinic site) endonuclease</fullName>
        <ecNumber evidence="8">3.1.-.-</ecNumber>
    </recommendedName>
</protein>
<dbReference type="KEGG" id="bbes:BESB_068960"/>
<feature type="binding site" evidence="6">
    <location>
        <position position="550"/>
    </location>
    <ligand>
        <name>Mg(2+)</name>
        <dbReference type="ChEBI" id="CHEBI:18420"/>
        <label>1</label>
    </ligand>
</feature>
<dbReference type="NCBIfam" id="TIGR00633">
    <property type="entry name" value="xth"/>
    <property type="match status" value="1"/>
</dbReference>
<evidence type="ECO:0000256" key="4">
    <source>
        <dbReference type="ARBA" id="ARBA00022842"/>
    </source>
</evidence>
<evidence type="ECO:0000256" key="9">
    <source>
        <dbReference type="SAM" id="MobiDB-lite"/>
    </source>
</evidence>
<keyword evidence="11" id="KW-0540">Nuclease</keyword>
<evidence type="ECO:0000256" key="7">
    <source>
        <dbReference type="PIRSR" id="PIRSR604808-3"/>
    </source>
</evidence>
<evidence type="ECO:0000313" key="12">
    <source>
        <dbReference type="Proteomes" id="UP000224006"/>
    </source>
</evidence>
<evidence type="ECO:0000256" key="3">
    <source>
        <dbReference type="ARBA" id="ARBA00022801"/>
    </source>
</evidence>
<evidence type="ECO:0000256" key="2">
    <source>
        <dbReference type="ARBA" id="ARBA00022723"/>
    </source>
</evidence>
<feature type="binding site" evidence="6">
    <location>
        <position position="423"/>
    </location>
    <ligand>
        <name>Mg(2+)</name>
        <dbReference type="ChEBI" id="CHEBI:18420"/>
        <label>1</label>
    </ligand>
</feature>
<accession>A0A2A9MGS6</accession>
<feature type="site" description="Important for catalytic activity" evidence="7">
    <location>
        <position position="519"/>
    </location>
</feature>
<dbReference type="PANTHER" id="PTHR22748">
    <property type="entry name" value="AP ENDONUCLEASE"/>
    <property type="match status" value="1"/>
</dbReference>
<feature type="compositionally biased region" description="Basic and acidic residues" evidence="9">
    <location>
        <begin position="595"/>
        <end position="610"/>
    </location>
</feature>
<comment type="caution">
    <text evidence="11">The sequence shown here is derived from an EMBL/GenBank/DDBJ whole genome shotgun (WGS) entry which is preliminary data.</text>
</comment>
<organism evidence="11 12">
    <name type="scientific">Besnoitia besnoiti</name>
    <name type="common">Apicomplexan protozoan</name>
    <dbReference type="NCBI Taxonomy" id="94643"/>
    <lineage>
        <taxon>Eukaryota</taxon>
        <taxon>Sar</taxon>
        <taxon>Alveolata</taxon>
        <taxon>Apicomplexa</taxon>
        <taxon>Conoidasida</taxon>
        <taxon>Coccidia</taxon>
        <taxon>Eucoccidiorida</taxon>
        <taxon>Eimeriorina</taxon>
        <taxon>Sarcocystidae</taxon>
        <taxon>Besnoitia</taxon>
    </lineage>
</organism>
<dbReference type="Proteomes" id="UP000224006">
    <property type="component" value="Chromosome VI"/>
</dbReference>
<feature type="domain" description="Endonuclease/exonuclease/phosphatase" evidence="10">
    <location>
        <begin position="238"/>
        <end position="551"/>
    </location>
</feature>
<dbReference type="PROSITE" id="PS51435">
    <property type="entry name" value="AP_NUCLEASE_F1_4"/>
    <property type="match status" value="1"/>
</dbReference>
<gene>
    <name evidence="11" type="ORF">BESB_068960</name>
</gene>
<evidence type="ECO:0000256" key="1">
    <source>
        <dbReference type="ARBA" id="ARBA00007092"/>
    </source>
</evidence>
<dbReference type="EMBL" id="NWUJ01000006">
    <property type="protein sequence ID" value="PFH34863.1"/>
    <property type="molecule type" value="Genomic_DNA"/>
</dbReference>